<dbReference type="InterPro" id="IPR032092">
    <property type="entry name" value="PilW"/>
</dbReference>
<feature type="transmembrane region" description="Helical" evidence="1">
    <location>
        <begin position="25"/>
        <end position="54"/>
    </location>
</feature>
<keyword evidence="3" id="KW-1185">Reference proteome</keyword>
<name>A0ABW1W5W8_9GAMM</name>
<reference evidence="3" key="1">
    <citation type="journal article" date="2019" name="Int. J. Syst. Evol. Microbiol.">
        <title>The Global Catalogue of Microorganisms (GCM) 10K type strain sequencing project: providing services to taxonomists for standard genome sequencing and annotation.</title>
        <authorList>
            <consortium name="The Broad Institute Genomics Platform"/>
            <consortium name="The Broad Institute Genome Sequencing Center for Infectious Disease"/>
            <person name="Wu L."/>
            <person name="Ma J."/>
        </authorList>
    </citation>
    <scope>NUCLEOTIDE SEQUENCE [LARGE SCALE GENOMIC DNA]</scope>
    <source>
        <strain evidence="3">CCM 2050</strain>
    </source>
</reference>
<keyword evidence="1" id="KW-0472">Membrane</keyword>
<dbReference type="PROSITE" id="PS00409">
    <property type="entry name" value="PROKAR_NTER_METHYL"/>
    <property type="match status" value="1"/>
</dbReference>
<sequence length="339" mass="36404">MSDVSNNKYSNKKHLSSEYFRHHSAIAGFTLIELMISLVLGLLISAAVIQVYIINTRTITVQQSASEVQDSSIFALQTIEDNVRLSNLGNPVTAINSTIKHGGIVLTGSNIGNSSYANTGYLTVSAGQTGTVGDKGWTGLSNTNTNSDQLTIQYKNITSNDVNDCEGTKVDSGSTEWVVERYFVRLATNASTTPALKDLVLACDAGRVTATDTLVDFGGNGEVMIAAVDQFKVLLGVQTDISNLTYITPKTYLELTDKPPITTVKLGVIIRSTTPLLTDADRVSFTVLGVTNTLKADATRTKYYRRSYESTVLLRNARVMNIVATQPKLVSTTTAPGGG</sequence>
<dbReference type="EMBL" id="JBHSTZ010000008">
    <property type="protein sequence ID" value="MFC6380499.1"/>
    <property type="molecule type" value="Genomic_DNA"/>
</dbReference>
<keyword evidence="1" id="KW-0812">Transmembrane</keyword>
<dbReference type="Pfam" id="PF16074">
    <property type="entry name" value="PilW"/>
    <property type="match status" value="1"/>
</dbReference>
<keyword evidence="1" id="KW-1133">Transmembrane helix</keyword>
<dbReference type="NCBIfam" id="TIGR02532">
    <property type="entry name" value="IV_pilin_GFxxxE"/>
    <property type="match status" value="1"/>
</dbReference>
<accession>A0ABW1W5W8</accession>
<dbReference type="RefSeq" id="WP_201563601.1">
    <property type="nucleotide sequence ID" value="NZ_CAJGZK010000015.1"/>
</dbReference>
<dbReference type="InterPro" id="IPR012902">
    <property type="entry name" value="N_methyl_site"/>
</dbReference>
<protein>
    <submittedName>
        <fullName evidence="2">PilW family protein</fullName>
    </submittedName>
</protein>
<dbReference type="Proteomes" id="UP001596264">
    <property type="component" value="Unassembled WGS sequence"/>
</dbReference>
<evidence type="ECO:0000256" key="1">
    <source>
        <dbReference type="SAM" id="Phobius"/>
    </source>
</evidence>
<evidence type="ECO:0000313" key="2">
    <source>
        <dbReference type="EMBL" id="MFC6380499.1"/>
    </source>
</evidence>
<organism evidence="2 3">
    <name type="scientific">Psychrobacter glacincola</name>
    <dbReference type="NCBI Taxonomy" id="56810"/>
    <lineage>
        <taxon>Bacteria</taxon>
        <taxon>Pseudomonadati</taxon>
        <taxon>Pseudomonadota</taxon>
        <taxon>Gammaproteobacteria</taxon>
        <taxon>Moraxellales</taxon>
        <taxon>Moraxellaceae</taxon>
        <taxon>Psychrobacter</taxon>
    </lineage>
</organism>
<evidence type="ECO:0000313" key="3">
    <source>
        <dbReference type="Proteomes" id="UP001596264"/>
    </source>
</evidence>
<proteinExistence type="predicted"/>
<dbReference type="Pfam" id="PF07963">
    <property type="entry name" value="N_methyl"/>
    <property type="match status" value="1"/>
</dbReference>
<gene>
    <name evidence="2" type="ORF">ACFP58_03275</name>
</gene>
<comment type="caution">
    <text evidence="2">The sequence shown here is derived from an EMBL/GenBank/DDBJ whole genome shotgun (WGS) entry which is preliminary data.</text>
</comment>